<reference evidence="1 2" key="1">
    <citation type="submission" date="2014-12" db="EMBL/GenBank/DDBJ databases">
        <title>Comparative genomics of the lactic acid bacteria isolated from the honey bee gut.</title>
        <authorList>
            <person name="Ellegaard K.M."/>
            <person name="Tamarit D."/>
            <person name="Javelind E."/>
            <person name="Olofsson T."/>
            <person name="Andersson S.G."/>
            <person name="Vasquez A."/>
        </authorList>
    </citation>
    <scope>NUCLEOTIDE SEQUENCE [LARGE SCALE GENOMIC DNA]</scope>
    <source>
        <strain evidence="1 2">Biut2</strain>
    </source>
</reference>
<organism evidence="1 2">
    <name type="scientific">Lactobacillus kullabergensis</name>
    <dbReference type="NCBI Taxonomy" id="1218493"/>
    <lineage>
        <taxon>Bacteria</taxon>
        <taxon>Bacillati</taxon>
        <taxon>Bacillota</taxon>
        <taxon>Bacilli</taxon>
        <taxon>Lactobacillales</taxon>
        <taxon>Lactobacillaceae</taxon>
        <taxon>Lactobacillus</taxon>
    </lineage>
</organism>
<evidence type="ECO:0000313" key="2">
    <source>
        <dbReference type="Proteomes" id="UP000033533"/>
    </source>
</evidence>
<proteinExistence type="predicted"/>
<gene>
    <name evidence="1" type="ORF">JF76_03760</name>
</gene>
<name>A0A0F4LHY8_9LACO</name>
<dbReference type="STRING" id="1218493.JF76_03760"/>
<dbReference type="HOGENOM" id="CLU_3154190_0_0_9"/>
<dbReference type="AlphaFoldDB" id="A0A0F4LHY8"/>
<evidence type="ECO:0000313" key="1">
    <source>
        <dbReference type="EMBL" id="KJY58452.1"/>
    </source>
</evidence>
<comment type="caution">
    <text evidence="1">The sequence shown here is derived from an EMBL/GenBank/DDBJ whole genome shotgun (WGS) entry which is preliminary data.</text>
</comment>
<accession>A0A0F4LHY8</accession>
<dbReference type="Proteomes" id="UP000033533">
    <property type="component" value="Unassembled WGS sequence"/>
</dbReference>
<dbReference type="PATRIC" id="fig|1218493.3.peg.396"/>
<dbReference type="EMBL" id="JXBY01000008">
    <property type="protein sequence ID" value="KJY58452.1"/>
    <property type="molecule type" value="Genomic_DNA"/>
</dbReference>
<sequence length="48" mass="5621">MKILNGKDLCQYFNFSTTLLYKPRKSSMPFHQLPGGRAYYLPVRLRIG</sequence>
<protein>
    <submittedName>
        <fullName evidence="1">Uncharacterized protein</fullName>
    </submittedName>
</protein>